<sequence length="666" mass="71933">MGDKDPSYYSSFEPPSVVITLKGKKRALVDRISASNSIADLPKKRSRGGAPPSPKSTRAKKRPFIAAPPPQVEDIASNEHSLSLFDLFSASKQQQRPGSLSSSQSPPPSSSLSSSPSTSSTPNHSPISRFSSLAALPPAPTSQATSYLDLIQTPPQQLPQQKRRQQLTPAPLIGSARSHKAHSFQFGGAPRKRVNLKDRFADEADSCTPESEWSSLICLDWSLKTKLTILSSKSFGFHSSTTGLKSSEESSGTSAFARCIDIDPSIKDSSSSSGGGDSPLVVSSQLDTSLGAQFHQCCLYWQHPNLPGVDLFPRDQGSSSSGGSSFSFISSSSTGGAGTPVSSSAPLGGIRMEQKVFDTMFTEWTDSFRSAFQLLRTRQCPYFYVCTNQFTCLFSAAGTQGLEYLQAYISPSSKGLRDAFSHEGIEFTTPCSAPSEASPEANNNKTLKVVRAADKKVKDIDESDEEPDKWLDEMGISQDVNISHTTKTSPTTSFEEKNKSSLVVIVGTNTLALFNLLINSKNLLVSSTGAFAGLPPTILSPVAFHGATLKKLKMKLSTSKTSSPGNISHSIEMNGPILPHVIHMLGPVLKKTVENFRIRLTPHSSTVNLNLNSRYSTQQVQTNAFELQNLSDCGLTKRVLEAFCRSDNVDTISSMLECKDGLFRWS</sequence>
<keyword evidence="7" id="KW-1185">Reference proteome</keyword>
<comment type="caution">
    <text evidence="6">The sequence shown here is derived from an EMBL/GenBank/DDBJ whole genome shotgun (WGS) entry which is preliminary data.</text>
</comment>
<feature type="compositionally biased region" description="Low complexity" evidence="5">
    <location>
        <begin position="97"/>
        <end position="128"/>
    </location>
</feature>
<dbReference type="PANTHER" id="PTHR12972:SF0">
    <property type="entry name" value="PROTEIN DOWNSTREAM NEIGHBOR OF SON"/>
    <property type="match status" value="1"/>
</dbReference>
<reference evidence="6 7" key="1">
    <citation type="submission" date="2015-12" db="EMBL/GenBank/DDBJ databases">
        <title>The genome of Folsomia candida.</title>
        <authorList>
            <person name="Faddeeva A."/>
            <person name="Derks M.F."/>
            <person name="Anvar Y."/>
            <person name="Smit S."/>
            <person name="Van Straalen N."/>
            <person name="Roelofs D."/>
        </authorList>
    </citation>
    <scope>NUCLEOTIDE SEQUENCE [LARGE SCALE GENOMIC DNA]</scope>
    <source>
        <strain evidence="6 7">VU population</strain>
        <tissue evidence="6">Whole body</tissue>
    </source>
</reference>
<proteinExistence type="inferred from homology"/>
<keyword evidence="2" id="KW-0217">Developmental protein</keyword>
<dbReference type="GO" id="GO:0005634">
    <property type="term" value="C:nucleus"/>
    <property type="evidence" value="ECO:0007669"/>
    <property type="project" value="UniProtKB-SubCell"/>
</dbReference>
<evidence type="ECO:0000256" key="2">
    <source>
        <dbReference type="ARBA" id="ARBA00022473"/>
    </source>
</evidence>
<dbReference type="EMBL" id="LNIX01000021">
    <property type="protein sequence ID" value="OXA43810.1"/>
    <property type="molecule type" value="Genomic_DNA"/>
</dbReference>
<evidence type="ECO:0000256" key="3">
    <source>
        <dbReference type="ARBA" id="ARBA00023242"/>
    </source>
</evidence>
<evidence type="ECO:0000313" key="6">
    <source>
        <dbReference type="EMBL" id="OXA43810.1"/>
    </source>
</evidence>
<dbReference type="GO" id="GO:0033260">
    <property type="term" value="P:nuclear DNA replication"/>
    <property type="evidence" value="ECO:0007669"/>
    <property type="project" value="TreeGrafter"/>
</dbReference>
<comment type="similarity">
    <text evidence="4">Belongs to the DONSON family.</text>
</comment>
<dbReference type="PANTHER" id="PTHR12972">
    <property type="entry name" value="DOWNSTREAM NEIGHBOR OF SON"/>
    <property type="match status" value="1"/>
</dbReference>
<protein>
    <submittedName>
        <fullName evidence="6">Protein downstream neighbor of Son</fullName>
    </submittedName>
</protein>
<dbReference type="OMA" id="NQRKICI"/>
<dbReference type="InterPro" id="IPR024861">
    <property type="entry name" value="Donson"/>
</dbReference>
<dbReference type="OrthoDB" id="534063at2759"/>
<dbReference type="Proteomes" id="UP000198287">
    <property type="component" value="Unassembled WGS sequence"/>
</dbReference>
<evidence type="ECO:0000256" key="5">
    <source>
        <dbReference type="SAM" id="MobiDB-lite"/>
    </source>
</evidence>
<evidence type="ECO:0000256" key="1">
    <source>
        <dbReference type="ARBA" id="ARBA00004123"/>
    </source>
</evidence>
<name>A0A226DF96_FOLCA</name>
<feature type="region of interest" description="Disordered" evidence="5">
    <location>
        <begin position="32"/>
        <end position="138"/>
    </location>
</feature>
<evidence type="ECO:0000256" key="4">
    <source>
        <dbReference type="ARBA" id="ARBA00025806"/>
    </source>
</evidence>
<comment type="subcellular location">
    <subcellularLocation>
        <location evidence="1">Nucleus</location>
    </subcellularLocation>
</comment>
<evidence type="ECO:0000313" key="7">
    <source>
        <dbReference type="Proteomes" id="UP000198287"/>
    </source>
</evidence>
<dbReference type="STRING" id="158441.A0A226DF96"/>
<keyword evidence="3" id="KW-0539">Nucleus</keyword>
<organism evidence="6 7">
    <name type="scientific">Folsomia candida</name>
    <name type="common">Springtail</name>
    <dbReference type="NCBI Taxonomy" id="158441"/>
    <lineage>
        <taxon>Eukaryota</taxon>
        <taxon>Metazoa</taxon>
        <taxon>Ecdysozoa</taxon>
        <taxon>Arthropoda</taxon>
        <taxon>Hexapoda</taxon>
        <taxon>Collembola</taxon>
        <taxon>Entomobryomorpha</taxon>
        <taxon>Isotomoidea</taxon>
        <taxon>Isotomidae</taxon>
        <taxon>Proisotominae</taxon>
        <taxon>Folsomia</taxon>
    </lineage>
</organism>
<dbReference type="AlphaFoldDB" id="A0A226DF96"/>
<accession>A0A226DF96</accession>
<gene>
    <name evidence="6" type="ORF">Fcan01_21409</name>
</gene>